<name>A0A2T0U4W1_9MICO</name>
<feature type="transmembrane region" description="Helical" evidence="1">
    <location>
        <begin position="78"/>
        <end position="97"/>
    </location>
</feature>
<keyword evidence="1" id="KW-1133">Transmembrane helix</keyword>
<dbReference type="RefSeq" id="WP_106298715.1">
    <property type="nucleotide sequence ID" value="NZ_PVTI01000029.1"/>
</dbReference>
<feature type="transmembrane region" description="Helical" evidence="1">
    <location>
        <begin position="166"/>
        <end position="186"/>
    </location>
</feature>
<evidence type="ECO:0000256" key="1">
    <source>
        <dbReference type="SAM" id="Phobius"/>
    </source>
</evidence>
<accession>A0A2T0U4W1</accession>
<comment type="caution">
    <text evidence="2">The sequence shown here is derived from an EMBL/GenBank/DDBJ whole genome shotgun (WGS) entry which is preliminary data.</text>
</comment>
<feature type="transmembrane region" description="Helical" evidence="1">
    <location>
        <begin position="259"/>
        <end position="283"/>
    </location>
</feature>
<proteinExistence type="predicted"/>
<keyword evidence="1" id="KW-0472">Membrane</keyword>
<protein>
    <submittedName>
        <fullName evidence="2">Uncharacterized protein</fullName>
    </submittedName>
</protein>
<dbReference type="AlphaFoldDB" id="A0A2T0U4W1"/>
<dbReference type="OrthoDB" id="4843442at2"/>
<sequence length="305" mass="31403">MAGIALNGLLIVALLVAVLSTLAPAMIALRRTELGEEARDARRRSVLASAAAGAAGVGALVLWLWLGPDNQSRSLPALPALVGIAMTVVAIVAERTWPRPSGPVRSAALRMPDRRPGGSARLAVTGAAVSLVVLAIASFTADTIGSGLELTWETGATGHSPYPGPFYAWPILVGGLVLAGLTWWGLREVEARPALGPALEDVDLAVRTSSRTRVLRGATFASLVTGGALLFTFSGSWTMVIRSAKEDGPAMFDGLGWTVLYWCVVAGIIVGFALVLTGIRALVTPGPPMPASAEAPSPDKAGVAS</sequence>
<feature type="transmembrane region" description="Helical" evidence="1">
    <location>
        <begin position="6"/>
        <end position="25"/>
    </location>
</feature>
<evidence type="ECO:0000313" key="3">
    <source>
        <dbReference type="Proteomes" id="UP000237822"/>
    </source>
</evidence>
<organism evidence="2 3">
    <name type="scientific">Knoellia remsis</name>
    <dbReference type="NCBI Taxonomy" id="407159"/>
    <lineage>
        <taxon>Bacteria</taxon>
        <taxon>Bacillati</taxon>
        <taxon>Actinomycetota</taxon>
        <taxon>Actinomycetes</taxon>
        <taxon>Micrococcales</taxon>
        <taxon>Intrasporangiaceae</taxon>
        <taxon>Knoellia</taxon>
    </lineage>
</organism>
<dbReference type="Proteomes" id="UP000237822">
    <property type="component" value="Unassembled WGS sequence"/>
</dbReference>
<keyword evidence="3" id="KW-1185">Reference proteome</keyword>
<gene>
    <name evidence="2" type="ORF">BCF74_12939</name>
</gene>
<keyword evidence="1" id="KW-0812">Transmembrane</keyword>
<reference evidence="2 3" key="1">
    <citation type="submission" date="2018-03" db="EMBL/GenBank/DDBJ databases">
        <title>Genomic Encyclopedia of Archaeal and Bacterial Type Strains, Phase II (KMG-II): from individual species to whole genera.</title>
        <authorList>
            <person name="Goeker M."/>
        </authorList>
    </citation>
    <scope>NUCLEOTIDE SEQUENCE [LARGE SCALE GENOMIC DNA]</scope>
    <source>
        <strain evidence="2 3">ATCC BAA-1496</strain>
    </source>
</reference>
<feature type="transmembrane region" description="Helical" evidence="1">
    <location>
        <begin position="217"/>
        <end position="239"/>
    </location>
</feature>
<dbReference type="EMBL" id="PVTI01000029">
    <property type="protein sequence ID" value="PRY52965.1"/>
    <property type="molecule type" value="Genomic_DNA"/>
</dbReference>
<feature type="transmembrane region" description="Helical" evidence="1">
    <location>
        <begin position="118"/>
        <end position="141"/>
    </location>
</feature>
<evidence type="ECO:0000313" key="2">
    <source>
        <dbReference type="EMBL" id="PRY52965.1"/>
    </source>
</evidence>
<feature type="transmembrane region" description="Helical" evidence="1">
    <location>
        <begin position="46"/>
        <end position="66"/>
    </location>
</feature>